<dbReference type="AlphaFoldDB" id="A0A6J4JAH2"/>
<sequence>MTDAKHNARVAPRPLTGKELLVLRAALLSRPGHSTPGGADDAL</sequence>
<proteinExistence type="predicted"/>
<protein>
    <submittedName>
        <fullName evidence="1">Uncharacterized protein</fullName>
    </submittedName>
</protein>
<name>A0A6J4JAH2_9CHLR</name>
<gene>
    <name evidence="1" type="ORF">AVDCRST_MAG77-3352</name>
</gene>
<accession>A0A6J4JAH2</accession>
<evidence type="ECO:0000313" key="1">
    <source>
        <dbReference type="EMBL" id="CAA9274599.1"/>
    </source>
</evidence>
<dbReference type="EMBL" id="CADCTC010000186">
    <property type="protein sequence ID" value="CAA9274599.1"/>
    <property type="molecule type" value="Genomic_DNA"/>
</dbReference>
<reference evidence="1" key="1">
    <citation type="submission" date="2020-02" db="EMBL/GenBank/DDBJ databases">
        <authorList>
            <person name="Meier V. D."/>
        </authorList>
    </citation>
    <scope>NUCLEOTIDE SEQUENCE</scope>
    <source>
        <strain evidence="1">AVDCRST_MAG77</strain>
    </source>
</reference>
<organism evidence="1">
    <name type="scientific">uncultured Chloroflexota bacterium</name>
    <dbReference type="NCBI Taxonomy" id="166587"/>
    <lineage>
        <taxon>Bacteria</taxon>
        <taxon>Bacillati</taxon>
        <taxon>Chloroflexota</taxon>
        <taxon>environmental samples</taxon>
    </lineage>
</organism>